<dbReference type="EMBL" id="MU005582">
    <property type="protein sequence ID" value="KAF2683947.1"/>
    <property type="molecule type" value="Genomic_DNA"/>
</dbReference>
<reference evidence="1" key="1">
    <citation type="journal article" date="2020" name="Stud. Mycol.">
        <title>101 Dothideomycetes genomes: a test case for predicting lifestyles and emergence of pathogens.</title>
        <authorList>
            <person name="Haridas S."/>
            <person name="Albert R."/>
            <person name="Binder M."/>
            <person name="Bloem J."/>
            <person name="Labutti K."/>
            <person name="Salamov A."/>
            <person name="Andreopoulos B."/>
            <person name="Baker S."/>
            <person name="Barry K."/>
            <person name="Bills G."/>
            <person name="Bluhm B."/>
            <person name="Cannon C."/>
            <person name="Castanera R."/>
            <person name="Culley D."/>
            <person name="Daum C."/>
            <person name="Ezra D."/>
            <person name="Gonzalez J."/>
            <person name="Henrissat B."/>
            <person name="Kuo A."/>
            <person name="Liang C."/>
            <person name="Lipzen A."/>
            <person name="Lutzoni F."/>
            <person name="Magnuson J."/>
            <person name="Mondo S."/>
            <person name="Nolan M."/>
            <person name="Ohm R."/>
            <person name="Pangilinan J."/>
            <person name="Park H.-J."/>
            <person name="Ramirez L."/>
            <person name="Alfaro M."/>
            <person name="Sun H."/>
            <person name="Tritt A."/>
            <person name="Yoshinaga Y."/>
            <person name="Zwiers L.-H."/>
            <person name="Turgeon B."/>
            <person name="Goodwin S."/>
            <person name="Spatafora J."/>
            <person name="Crous P."/>
            <person name="Grigoriev I."/>
        </authorList>
    </citation>
    <scope>NUCLEOTIDE SEQUENCE</scope>
    <source>
        <strain evidence="1">CBS 122367</strain>
    </source>
</reference>
<organism evidence="1 2">
    <name type="scientific">Lentithecium fluviatile CBS 122367</name>
    <dbReference type="NCBI Taxonomy" id="1168545"/>
    <lineage>
        <taxon>Eukaryota</taxon>
        <taxon>Fungi</taxon>
        <taxon>Dikarya</taxon>
        <taxon>Ascomycota</taxon>
        <taxon>Pezizomycotina</taxon>
        <taxon>Dothideomycetes</taxon>
        <taxon>Pleosporomycetidae</taxon>
        <taxon>Pleosporales</taxon>
        <taxon>Massarineae</taxon>
        <taxon>Lentitheciaceae</taxon>
        <taxon>Lentithecium</taxon>
    </lineage>
</organism>
<name>A0A6G1J0B1_9PLEO</name>
<keyword evidence="2" id="KW-1185">Reference proteome</keyword>
<sequence>MPVLVSTTPHGPLAKARPTHTFVLVYILFYTTPTIGNRYCVPYLLDVRPSGIELVPHSSIIVNSSILNY</sequence>
<evidence type="ECO:0000313" key="1">
    <source>
        <dbReference type="EMBL" id="KAF2683947.1"/>
    </source>
</evidence>
<dbReference type="Proteomes" id="UP000799291">
    <property type="component" value="Unassembled WGS sequence"/>
</dbReference>
<dbReference type="AlphaFoldDB" id="A0A6G1J0B1"/>
<proteinExistence type="predicted"/>
<accession>A0A6G1J0B1</accession>
<gene>
    <name evidence="1" type="ORF">K458DRAFT_35196</name>
</gene>
<evidence type="ECO:0000313" key="2">
    <source>
        <dbReference type="Proteomes" id="UP000799291"/>
    </source>
</evidence>
<protein>
    <submittedName>
        <fullName evidence="1">Uncharacterized protein</fullName>
    </submittedName>
</protein>